<reference evidence="4" key="2">
    <citation type="submission" date="2016-10" db="EMBL/GenBank/DDBJ databases">
        <authorList>
            <person name="Varghese N."/>
            <person name="Submissions S."/>
        </authorList>
    </citation>
    <scope>NUCLEOTIDE SEQUENCE [LARGE SCALE GENOMIC DNA]</scope>
    <source>
        <strain evidence="4">CPCC 202695</strain>
    </source>
</reference>
<dbReference type="InterPro" id="IPR036388">
    <property type="entry name" value="WH-like_DNA-bd_sf"/>
</dbReference>
<dbReference type="Proteomes" id="UP000893823">
    <property type="component" value="Unassembled WGS sequence"/>
</dbReference>
<dbReference type="SUPFAM" id="SSF46785">
    <property type="entry name" value="Winged helix' DNA-binding domain"/>
    <property type="match status" value="1"/>
</dbReference>
<dbReference type="InterPro" id="IPR000835">
    <property type="entry name" value="HTH_MarR-typ"/>
</dbReference>
<dbReference type="PANTHER" id="PTHR33164">
    <property type="entry name" value="TRANSCRIPTIONAL REGULATOR, MARR FAMILY"/>
    <property type="match status" value="1"/>
</dbReference>
<proteinExistence type="predicted"/>
<dbReference type="EMBL" id="SODL02000001">
    <property type="protein sequence ID" value="MCP2366276.1"/>
    <property type="molecule type" value="Genomic_DNA"/>
</dbReference>
<dbReference type="RefSeq" id="WP_197675495.1">
    <property type="nucleotide sequence ID" value="NZ_BMDN01000001.1"/>
</dbReference>
<dbReference type="PROSITE" id="PS50995">
    <property type="entry name" value="HTH_MARR_2"/>
    <property type="match status" value="1"/>
</dbReference>
<dbReference type="InterPro" id="IPR036390">
    <property type="entry name" value="WH_DNA-bd_sf"/>
</dbReference>
<dbReference type="InterPro" id="IPR039422">
    <property type="entry name" value="MarR/SlyA-like"/>
</dbReference>
<dbReference type="GO" id="GO:0003677">
    <property type="term" value="F:DNA binding"/>
    <property type="evidence" value="ECO:0007669"/>
    <property type="project" value="UniProtKB-KW"/>
</dbReference>
<dbReference type="EMBL" id="LT629755">
    <property type="protein sequence ID" value="SDT01602.1"/>
    <property type="molecule type" value="Genomic_DNA"/>
</dbReference>
<keyword evidence="3" id="KW-0238">DNA-binding</keyword>
<evidence type="ECO:0000313" key="4">
    <source>
        <dbReference type="Proteomes" id="UP000199482"/>
    </source>
</evidence>
<dbReference type="SMART" id="SM00347">
    <property type="entry name" value="HTH_MARR"/>
    <property type="match status" value="1"/>
</dbReference>
<keyword evidence="5" id="KW-1185">Reference proteome</keyword>
<dbReference type="Pfam" id="PF12802">
    <property type="entry name" value="MarR_2"/>
    <property type="match status" value="1"/>
</dbReference>
<organism evidence="3 4">
    <name type="scientific">Agromyces flavus</name>
    <dbReference type="NCBI Taxonomy" id="589382"/>
    <lineage>
        <taxon>Bacteria</taxon>
        <taxon>Bacillati</taxon>
        <taxon>Actinomycetota</taxon>
        <taxon>Actinomycetes</taxon>
        <taxon>Micrococcales</taxon>
        <taxon>Microbacteriaceae</taxon>
        <taxon>Agromyces</taxon>
    </lineage>
</organism>
<reference evidence="3" key="1">
    <citation type="submission" date="2016-10" db="EMBL/GenBank/DDBJ databases">
        <authorList>
            <person name="de Groot N.N."/>
        </authorList>
    </citation>
    <scope>NUCLEOTIDE SEQUENCE [LARGE SCALE GENOMIC DNA]</scope>
    <source>
        <strain evidence="3">CPCC 202695</strain>
    </source>
</reference>
<evidence type="ECO:0000259" key="1">
    <source>
        <dbReference type="PROSITE" id="PS50995"/>
    </source>
</evidence>
<feature type="domain" description="HTH marR-type" evidence="1">
    <location>
        <begin position="1"/>
        <end position="149"/>
    </location>
</feature>
<evidence type="ECO:0000313" key="3">
    <source>
        <dbReference type="EMBL" id="SDT01602.1"/>
    </source>
</evidence>
<dbReference type="GO" id="GO:0006950">
    <property type="term" value="P:response to stress"/>
    <property type="evidence" value="ECO:0007669"/>
    <property type="project" value="TreeGrafter"/>
</dbReference>
<sequence length="160" mass="18293">MSSAEEPLLEADDWTFFDGFVGMHFELARELDRRLQDDVGISQPDYGVLLTLFRTPERRLRPGALGEMMGWEKSRVSHHLTRMASRGLIERIECDTDGRGSLIVMTRLGRLAFLRATREHGRDIRTLFLDVLEPDERRAIADASARVRARIRELREAAAG</sequence>
<accession>A0A1H1WX54</accession>
<dbReference type="AlphaFoldDB" id="A0A1H1WX54"/>
<dbReference type="GO" id="GO:0003700">
    <property type="term" value="F:DNA-binding transcription factor activity"/>
    <property type="evidence" value="ECO:0007669"/>
    <property type="project" value="InterPro"/>
</dbReference>
<name>A0A1H1WX54_9MICO</name>
<gene>
    <name evidence="2" type="ORF">BCL57_000418</name>
    <name evidence="3" type="ORF">SAMN04489721_2344</name>
</gene>
<evidence type="ECO:0000313" key="5">
    <source>
        <dbReference type="Proteomes" id="UP000893823"/>
    </source>
</evidence>
<protein>
    <submittedName>
        <fullName evidence="2">DNA-binding MarR family transcriptional regulator</fullName>
    </submittedName>
    <submittedName>
        <fullName evidence="3">DNA-binding transcriptional regulator, MarR family</fullName>
    </submittedName>
</protein>
<dbReference type="PANTHER" id="PTHR33164:SF99">
    <property type="entry name" value="MARR FAMILY REGULATORY PROTEIN"/>
    <property type="match status" value="1"/>
</dbReference>
<evidence type="ECO:0000313" key="2">
    <source>
        <dbReference type="EMBL" id="MCP2366276.1"/>
    </source>
</evidence>
<reference evidence="2" key="3">
    <citation type="submission" date="2022-06" db="EMBL/GenBank/DDBJ databases">
        <title>Genomic Encyclopedia of Type Strains, Phase III (KMG-III): the genomes of soil and plant-associated and newly described type strains.</title>
        <authorList>
            <person name="Whitman W."/>
        </authorList>
    </citation>
    <scope>NUCLEOTIDE SEQUENCE</scope>
    <source>
        <strain evidence="2">CPCC 202695</strain>
    </source>
</reference>
<dbReference type="Gene3D" id="1.10.10.10">
    <property type="entry name" value="Winged helix-like DNA-binding domain superfamily/Winged helix DNA-binding domain"/>
    <property type="match status" value="1"/>
</dbReference>
<dbReference type="STRING" id="589382.SAMN04489721_2344"/>
<dbReference type="Proteomes" id="UP000199482">
    <property type="component" value="Chromosome I"/>
</dbReference>